<evidence type="ECO:0000259" key="2">
    <source>
        <dbReference type="Pfam" id="PF04773"/>
    </source>
</evidence>
<keyword evidence="1" id="KW-0812">Transmembrane</keyword>
<feature type="domain" description="Protein FecR C-terminal" evidence="3">
    <location>
        <begin position="323"/>
        <end position="391"/>
    </location>
</feature>
<dbReference type="Pfam" id="PF16344">
    <property type="entry name" value="FecR_C"/>
    <property type="match status" value="1"/>
</dbReference>
<sequence length="395" mass="45507">MMKEEIEDIIWRDSRDECSGEEKACLREWLEASDENKRAYKDIRSIIQCGALLKGYDRLDKPLALGKVMKQVKPSPVMRRYSWLKYAAAIVFPLLAGLVAYYVFDRTTENTNIPVIAKYDIQPGEAKAILYLSDGREINLKDVSDSTIRDGYFDQEILFRDKSNTLNYYDSLRETDKVGKLVYNKIVVPRGGEYMLILSDGTKVWLNSETKMEYPLCFGQDTREVKLTGEAYFEVKKDAKRPFNVLMGDARIEVTGTSFNASCYPEKGDCSATLTSGKINLWGDHSMKRVNVGEHAVYDKTSKEITVKEVDLKYYTSWRHGTFYFYDTPLSEITEALGRWYDVKFYFSDESLRDVCFSGAALRNRPIDFILKLLENTQSLKFSIQKDGTIWISKK</sequence>
<keyword evidence="1" id="KW-0472">Membrane</keyword>
<proteinExistence type="predicted"/>
<dbReference type="RefSeq" id="WP_099294357.1">
    <property type="nucleotide sequence ID" value="NZ_JACOOH010000009.1"/>
</dbReference>
<dbReference type="InterPro" id="IPR012373">
    <property type="entry name" value="Ferrdict_sens_TM"/>
</dbReference>
<accession>A0ABR7D5M6</accession>
<dbReference type="PANTHER" id="PTHR30273:SF2">
    <property type="entry name" value="PROTEIN FECR"/>
    <property type="match status" value="1"/>
</dbReference>
<evidence type="ECO:0000256" key="1">
    <source>
        <dbReference type="SAM" id="Phobius"/>
    </source>
</evidence>
<dbReference type="Gene3D" id="2.60.120.1440">
    <property type="match status" value="1"/>
</dbReference>
<name>A0ABR7D5M6_9BACT</name>
<keyword evidence="1" id="KW-1133">Transmembrane helix</keyword>
<feature type="domain" description="FecR protein" evidence="2">
    <location>
        <begin position="186"/>
        <end position="279"/>
    </location>
</feature>
<dbReference type="Proteomes" id="UP000646484">
    <property type="component" value="Unassembled WGS sequence"/>
</dbReference>
<organism evidence="4 5">
    <name type="scientific">Butyricimonas hominis</name>
    <dbReference type="NCBI Taxonomy" id="2763032"/>
    <lineage>
        <taxon>Bacteria</taxon>
        <taxon>Pseudomonadati</taxon>
        <taxon>Bacteroidota</taxon>
        <taxon>Bacteroidia</taxon>
        <taxon>Bacteroidales</taxon>
        <taxon>Odoribacteraceae</taxon>
        <taxon>Butyricimonas</taxon>
    </lineage>
</organism>
<evidence type="ECO:0000313" key="4">
    <source>
        <dbReference type="EMBL" id="MBC5623267.1"/>
    </source>
</evidence>
<dbReference type="Pfam" id="PF04773">
    <property type="entry name" value="FecR"/>
    <property type="match status" value="1"/>
</dbReference>
<dbReference type="InterPro" id="IPR032508">
    <property type="entry name" value="FecR_C"/>
</dbReference>
<dbReference type="Gene3D" id="3.55.50.30">
    <property type="match status" value="1"/>
</dbReference>
<evidence type="ECO:0000313" key="5">
    <source>
        <dbReference type="Proteomes" id="UP000646484"/>
    </source>
</evidence>
<comment type="caution">
    <text evidence="4">The sequence shown here is derived from an EMBL/GenBank/DDBJ whole genome shotgun (WGS) entry which is preliminary data.</text>
</comment>
<reference evidence="4 5" key="1">
    <citation type="submission" date="2020-08" db="EMBL/GenBank/DDBJ databases">
        <title>Genome public.</title>
        <authorList>
            <person name="Liu C."/>
            <person name="Sun Q."/>
        </authorList>
    </citation>
    <scope>NUCLEOTIDE SEQUENCE [LARGE SCALE GENOMIC DNA]</scope>
    <source>
        <strain evidence="4 5">NSJ-56</strain>
    </source>
</reference>
<feature type="transmembrane region" description="Helical" evidence="1">
    <location>
        <begin position="83"/>
        <end position="104"/>
    </location>
</feature>
<dbReference type="EMBL" id="JACOOH010000009">
    <property type="protein sequence ID" value="MBC5623267.1"/>
    <property type="molecule type" value="Genomic_DNA"/>
</dbReference>
<keyword evidence="5" id="KW-1185">Reference proteome</keyword>
<dbReference type="InterPro" id="IPR006860">
    <property type="entry name" value="FecR"/>
</dbReference>
<dbReference type="PANTHER" id="PTHR30273">
    <property type="entry name" value="PERIPLASMIC SIGNAL SENSOR AND SIGMA FACTOR ACTIVATOR FECR-RELATED"/>
    <property type="match status" value="1"/>
</dbReference>
<gene>
    <name evidence="4" type="ORF">H8S64_19400</name>
</gene>
<protein>
    <submittedName>
        <fullName evidence="4">DUF4974 domain-containing protein</fullName>
    </submittedName>
</protein>
<evidence type="ECO:0000259" key="3">
    <source>
        <dbReference type="Pfam" id="PF16344"/>
    </source>
</evidence>